<keyword evidence="2" id="KW-1185">Reference proteome</keyword>
<evidence type="ECO:0000313" key="1">
    <source>
        <dbReference type="EMBL" id="KAI8440023.1"/>
    </source>
</evidence>
<comment type="caution">
    <text evidence="1">The sequence shown here is derived from an EMBL/GenBank/DDBJ whole genome shotgun (WGS) entry which is preliminary data.</text>
</comment>
<protein>
    <submittedName>
        <fullName evidence="1">Uncharacterized protein</fullName>
    </submittedName>
</protein>
<reference evidence="1 2" key="1">
    <citation type="journal article" date="2022" name="Genome Biol. Evol.">
        <title>The Spruce Budworm Genome: Reconstructing the Evolutionary History of Antifreeze Proteins.</title>
        <authorList>
            <person name="Beliveau C."/>
            <person name="Gagne P."/>
            <person name="Picq S."/>
            <person name="Vernygora O."/>
            <person name="Keeling C.I."/>
            <person name="Pinkney K."/>
            <person name="Doucet D."/>
            <person name="Wen F."/>
            <person name="Johnston J.S."/>
            <person name="Maaroufi H."/>
            <person name="Boyle B."/>
            <person name="Laroche J."/>
            <person name="Dewar K."/>
            <person name="Juretic N."/>
            <person name="Blackburn G."/>
            <person name="Nisole A."/>
            <person name="Brunet B."/>
            <person name="Brandao M."/>
            <person name="Lumley L."/>
            <person name="Duan J."/>
            <person name="Quan G."/>
            <person name="Lucarotti C.J."/>
            <person name="Roe A.D."/>
            <person name="Sperling F.A.H."/>
            <person name="Levesque R.C."/>
            <person name="Cusson M."/>
        </authorList>
    </citation>
    <scope>NUCLEOTIDE SEQUENCE [LARGE SCALE GENOMIC DNA]</scope>
    <source>
        <strain evidence="1">Glfc:IPQL:Cfum</strain>
    </source>
</reference>
<gene>
    <name evidence="1" type="ORF">MSG28_001457</name>
</gene>
<proteinExistence type="predicted"/>
<sequence length="228" mass="25971">MEKLMTKEESYAERRKLFKNIWATAMHMDEKEADIMSKPKVIKTLRLDEVDRTNIGKTKKQKIKNLRNVCNRLLDFCDRQDADDVFYEQMAAEAREKPEQKPNENESKPKKTKTKTKRKMKKAKSNAQGGDLMHPKKGTSGGRAGSRSHQGTKTSKVTSPSRIRRPTVVKRTTIVANKNLNPRASPERNFAQNKSQPKEVASNRKVLKKKVSIRKKHSSTAAGKTPVN</sequence>
<evidence type="ECO:0000313" key="2">
    <source>
        <dbReference type="Proteomes" id="UP001064048"/>
    </source>
</evidence>
<organism evidence="1 2">
    <name type="scientific">Choristoneura fumiferana</name>
    <name type="common">Spruce budworm moth</name>
    <name type="synonym">Archips fumiferana</name>
    <dbReference type="NCBI Taxonomy" id="7141"/>
    <lineage>
        <taxon>Eukaryota</taxon>
        <taxon>Metazoa</taxon>
        <taxon>Ecdysozoa</taxon>
        <taxon>Arthropoda</taxon>
        <taxon>Hexapoda</taxon>
        <taxon>Insecta</taxon>
        <taxon>Pterygota</taxon>
        <taxon>Neoptera</taxon>
        <taxon>Endopterygota</taxon>
        <taxon>Lepidoptera</taxon>
        <taxon>Glossata</taxon>
        <taxon>Ditrysia</taxon>
        <taxon>Tortricoidea</taxon>
        <taxon>Tortricidae</taxon>
        <taxon>Tortricinae</taxon>
        <taxon>Choristoneura</taxon>
    </lineage>
</organism>
<accession>A0ACC0KU79</accession>
<dbReference type="EMBL" id="CM046102">
    <property type="protein sequence ID" value="KAI8440023.1"/>
    <property type="molecule type" value="Genomic_DNA"/>
</dbReference>
<name>A0ACC0KU79_CHOFU</name>
<dbReference type="Proteomes" id="UP001064048">
    <property type="component" value="Chromosome 2"/>
</dbReference>